<dbReference type="InterPro" id="IPR037518">
    <property type="entry name" value="MPN"/>
</dbReference>
<dbReference type="SUPFAM" id="SSF102712">
    <property type="entry name" value="JAB1/MPN domain"/>
    <property type="match status" value="1"/>
</dbReference>
<comment type="caution">
    <text evidence="10">The sequence shown here is derived from an EMBL/GenBank/DDBJ whole genome shotgun (WGS) entry which is preliminary data.</text>
</comment>
<evidence type="ECO:0000256" key="5">
    <source>
        <dbReference type="ARBA" id="ARBA00022807"/>
    </source>
</evidence>
<evidence type="ECO:0000313" key="11">
    <source>
        <dbReference type="Proteomes" id="UP000218796"/>
    </source>
</evidence>
<keyword evidence="7" id="KW-0482">Metalloprotease</keyword>
<dbReference type="Pfam" id="PF00877">
    <property type="entry name" value="NLPC_P60"/>
    <property type="match status" value="1"/>
</dbReference>
<dbReference type="Proteomes" id="UP000218796">
    <property type="component" value="Unassembled WGS sequence"/>
</dbReference>
<dbReference type="GO" id="GO:0008270">
    <property type="term" value="F:zinc ion binding"/>
    <property type="evidence" value="ECO:0007669"/>
    <property type="project" value="TreeGrafter"/>
</dbReference>
<dbReference type="EMBL" id="NQMS01000008">
    <property type="protein sequence ID" value="PAV95298.1"/>
    <property type="molecule type" value="Genomic_DNA"/>
</dbReference>
<dbReference type="RefSeq" id="WP_095661696.1">
    <property type="nucleotide sequence ID" value="NZ_NQMS01000008.1"/>
</dbReference>
<dbReference type="InterPro" id="IPR051929">
    <property type="entry name" value="VirAsm_ModProt"/>
</dbReference>
<evidence type="ECO:0000256" key="4">
    <source>
        <dbReference type="ARBA" id="ARBA00022801"/>
    </source>
</evidence>
<name>A0A2A2M975_9GAMM</name>
<evidence type="ECO:0000313" key="10">
    <source>
        <dbReference type="EMBL" id="PAV95298.1"/>
    </source>
</evidence>
<dbReference type="PANTHER" id="PTHR34858">
    <property type="entry name" value="CYSO-CYSTEINE PEPTIDASE"/>
    <property type="match status" value="1"/>
</dbReference>
<dbReference type="SMART" id="SM00232">
    <property type="entry name" value="JAB_MPN"/>
    <property type="match status" value="1"/>
</dbReference>
<proteinExistence type="inferred from homology"/>
<dbReference type="InterPro" id="IPR000064">
    <property type="entry name" value="NLP_P60_dom"/>
</dbReference>
<dbReference type="InterPro" id="IPR000555">
    <property type="entry name" value="JAMM/MPN+_dom"/>
</dbReference>
<dbReference type="GO" id="GO:0008234">
    <property type="term" value="F:cysteine-type peptidase activity"/>
    <property type="evidence" value="ECO:0007669"/>
    <property type="project" value="UniProtKB-KW"/>
</dbReference>
<dbReference type="SUPFAM" id="SSF54001">
    <property type="entry name" value="Cysteine proteinases"/>
    <property type="match status" value="1"/>
</dbReference>
<dbReference type="Pfam" id="PF14464">
    <property type="entry name" value="Prok-JAB"/>
    <property type="match status" value="1"/>
</dbReference>
<dbReference type="InterPro" id="IPR038765">
    <property type="entry name" value="Papain-like_cys_pep_sf"/>
</dbReference>
<reference evidence="10 11" key="1">
    <citation type="submission" date="2017-08" db="EMBL/GenBank/DDBJ databases">
        <title>Draft Genome Sequence of Hafnia alvei CITHA-6 Isolated from Raw Bovine Milk.</title>
        <authorList>
            <person name="Culligan E.P."/>
            <person name="Mcsweeney A."/>
            <person name="O'Doherty C."/>
            <person name="Gleeson E."/>
            <person name="O'Riordan D."/>
            <person name="Sleator R.D."/>
        </authorList>
    </citation>
    <scope>NUCLEOTIDE SEQUENCE [LARGE SCALE GENOMIC DNA]</scope>
    <source>
        <strain evidence="10 11">CITHA-6</strain>
    </source>
</reference>
<evidence type="ECO:0000259" key="8">
    <source>
        <dbReference type="PROSITE" id="PS50249"/>
    </source>
</evidence>
<keyword evidence="3" id="KW-0479">Metal-binding</keyword>
<evidence type="ECO:0000256" key="3">
    <source>
        <dbReference type="ARBA" id="ARBA00022723"/>
    </source>
</evidence>
<dbReference type="AlphaFoldDB" id="A0A2A2M975"/>
<evidence type="ECO:0000259" key="9">
    <source>
        <dbReference type="PROSITE" id="PS51935"/>
    </source>
</evidence>
<protein>
    <submittedName>
        <fullName evidence="10">Peptidase P60</fullName>
    </submittedName>
</protein>
<dbReference type="GO" id="GO:0008235">
    <property type="term" value="F:metalloexopeptidase activity"/>
    <property type="evidence" value="ECO:0007669"/>
    <property type="project" value="TreeGrafter"/>
</dbReference>
<dbReference type="PANTHER" id="PTHR34858:SF1">
    <property type="entry name" value="CYSO-CYSTEINE PEPTIDASE"/>
    <property type="match status" value="1"/>
</dbReference>
<evidence type="ECO:0000256" key="2">
    <source>
        <dbReference type="ARBA" id="ARBA00022670"/>
    </source>
</evidence>
<dbReference type="InterPro" id="IPR028090">
    <property type="entry name" value="JAB_dom_prok"/>
</dbReference>
<dbReference type="GO" id="GO:0006508">
    <property type="term" value="P:proteolysis"/>
    <property type="evidence" value="ECO:0007669"/>
    <property type="project" value="UniProtKB-KW"/>
</dbReference>
<feature type="domain" description="NlpC/P60" evidence="9">
    <location>
        <begin position="96"/>
        <end position="232"/>
    </location>
</feature>
<dbReference type="CDD" id="cd08073">
    <property type="entry name" value="MPN_NLPC_P60"/>
    <property type="match status" value="1"/>
</dbReference>
<comment type="similarity">
    <text evidence="1">Belongs to the peptidase C40 family.</text>
</comment>
<keyword evidence="11" id="KW-1185">Reference proteome</keyword>
<feature type="domain" description="MPN" evidence="8">
    <location>
        <begin position="1"/>
        <end position="120"/>
    </location>
</feature>
<accession>A0A2A2M975</accession>
<keyword evidence="2" id="KW-0645">Protease</keyword>
<dbReference type="OrthoDB" id="1494599at2"/>
<dbReference type="PROSITE" id="PS51935">
    <property type="entry name" value="NLPC_P60"/>
    <property type="match status" value="1"/>
</dbReference>
<organism evidence="10 11">
    <name type="scientific">Hafnia paralvei</name>
    <dbReference type="NCBI Taxonomy" id="546367"/>
    <lineage>
        <taxon>Bacteria</taxon>
        <taxon>Pseudomonadati</taxon>
        <taxon>Pseudomonadota</taxon>
        <taxon>Gammaproteobacteria</taxon>
        <taxon>Enterobacterales</taxon>
        <taxon>Hafniaceae</taxon>
        <taxon>Hafnia</taxon>
    </lineage>
</organism>
<evidence type="ECO:0000256" key="1">
    <source>
        <dbReference type="ARBA" id="ARBA00007074"/>
    </source>
</evidence>
<dbReference type="Gene3D" id="3.90.1720.10">
    <property type="entry name" value="endopeptidase domain like (from Nostoc punctiforme)"/>
    <property type="match status" value="1"/>
</dbReference>
<evidence type="ECO:0000256" key="7">
    <source>
        <dbReference type="ARBA" id="ARBA00023049"/>
    </source>
</evidence>
<keyword evidence="6" id="KW-0862">Zinc</keyword>
<keyword evidence="4" id="KW-0378">Hydrolase</keyword>
<gene>
    <name evidence="10" type="ORF">CJD50_17850</name>
</gene>
<dbReference type="Gene3D" id="3.40.140.10">
    <property type="entry name" value="Cytidine Deaminase, domain 2"/>
    <property type="match status" value="1"/>
</dbReference>
<evidence type="ECO:0000256" key="6">
    <source>
        <dbReference type="ARBA" id="ARBA00022833"/>
    </source>
</evidence>
<keyword evidence="5" id="KW-0788">Thiol protease</keyword>
<sequence length="237" mass="26987">MREKTIQAIVAHAAEVYPAECCGVVAQKSRVERYFPCRNIAENPTEQFHLSPEDYIAAEEWGTVTGIVHSHPDATTQPSELDKAQCDAMAIPWHIVSYPEGDLRTVMPRGELPLVGRAFVLGHTDCWGLVMSYFRQTHGIVLNDYRVDYPWWESGRENLYLDNWYECGFREFSGPLQSGDMVIMQVSAPVANHAGILLDDGMLLHHMYGMLSQRVPYGGYWKDRTVKIVRHMSLINQ</sequence>
<dbReference type="PROSITE" id="PS50249">
    <property type="entry name" value="MPN"/>
    <property type="match status" value="1"/>
</dbReference>